<proteinExistence type="predicted"/>
<dbReference type="EMBL" id="CM042888">
    <property type="protein sequence ID" value="KAI4325426.1"/>
    <property type="molecule type" value="Genomic_DNA"/>
</dbReference>
<sequence length="717" mass="78076">MSGSKHLYNLNLYLRGLIRSDRFIDALELFAVTNSDAAPKPDHYTLSTTLTACAHAEDASFGSQLHARAVRTGLLSFRHVANTLLLLFSRTGEVGSADRLFWEIPSPDAYSWTTLLSACSKLSYVSYACRLLDSAPQGDVEIWNAVVTGCAKSGDEDVVFGLIRKMHRIGIGFDNYSLASVLSCCCCVGCFDFGRAVQCLVVKAGFSNCVSVVNALLSLHFESGNAGEACRVFDEAESRNQITYNTMIDGFVSLNMEGEALQLFRGMQEAGVYPTELTFVSLMGSCLSSLRAGQLHARALVQGLEPCTSVSNAAITMYSNCGDFNAAHRVFNRLGRKDLVSWNAMISAFSQSNGGASAMLLYKEMSKLGIQPDEFTFGSLLSCLEFSESVEIHGILHQAGLMVNIQVSNALASAYSKHGKMEEAYRVFLEMSSRNLISWNTVLSGFLLNGCPERGLLTVSDLVFSGLKPNSYTLSMALAICADACFLRHAKEVHGYIIRNGLSLETSLENGLITAYSKCGFLSSSLKVFKEIIERDIVSWNALISALSQHGRGEDAVECFKKMLKDIACQPDPATFTALLSACSHSGLVDDGTRIFNCMVHTYGLTPQEDHLSCMVDLYGRAGYLDEAKTIVNGSYAREPSSLWTLLSACATHGDSQLGRTVAQLLLQKEPNDPSIYVLLSNIYAVTDQWSEAANLRMLLEKTGAVKSPAHSWLCAQ</sequence>
<protein>
    <submittedName>
        <fullName evidence="1">Uncharacterized protein</fullName>
    </submittedName>
</protein>
<organism evidence="1 2">
    <name type="scientific">Melastoma candidum</name>
    <dbReference type="NCBI Taxonomy" id="119954"/>
    <lineage>
        <taxon>Eukaryota</taxon>
        <taxon>Viridiplantae</taxon>
        <taxon>Streptophyta</taxon>
        <taxon>Embryophyta</taxon>
        <taxon>Tracheophyta</taxon>
        <taxon>Spermatophyta</taxon>
        <taxon>Magnoliopsida</taxon>
        <taxon>eudicotyledons</taxon>
        <taxon>Gunneridae</taxon>
        <taxon>Pentapetalae</taxon>
        <taxon>rosids</taxon>
        <taxon>malvids</taxon>
        <taxon>Myrtales</taxon>
        <taxon>Melastomataceae</taxon>
        <taxon>Melastomatoideae</taxon>
        <taxon>Melastomateae</taxon>
        <taxon>Melastoma</taxon>
    </lineage>
</organism>
<evidence type="ECO:0000313" key="1">
    <source>
        <dbReference type="EMBL" id="KAI4325426.1"/>
    </source>
</evidence>
<reference evidence="2" key="1">
    <citation type="journal article" date="2023" name="Front. Plant Sci.">
        <title>Chromosomal-level genome assembly of Melastoma candidum provides insights into trichome evolution.</title>
        <authorList>
            <person name="Zhong Y."/>
            <person name="Wu W."/>
            <person name="Sun C."/>
            <person name="Zou P."/>
            <person name="Liu Y."/>
            <person name="Dai S."/>
            <person name="Zhou R."/>
        </authorList>
    </citation>
    <scope>NUCLEOTIDE SEQUENCE [LARGE SCALE GENOMIC DNA]</scope>
</reference>
<dbReference type="Proteomes" id="UP001057402">
    <property type="component" value="Chromosome 9"/>
</dbReference>
<gene>
    <name evidence="1" type="ORF">MLD38_030829</name>
</gene>
<accession>A0ACB9MRE3</accession>
<evidence type="ECO:0000313" key="2">
    <source>
        <dbReference type="Proteomes" id="UP001057402"/>
    </source>
</evidence>
<name>A0ACB9MRE3_9MYRT</name>
<comment type="caution">
    <text evidence="1">The sequence shown here is derived from an EMBL/GenBank/DDBJ whole genome shotgun (WGS) entry which is preliminary data.</text>
</comment>
<keyword evidence="2" id="KW-1185">Reference proteome</keyword>